<proteinExistence type="predicted"/>
<protein>
    <submittedName>
        <fullName evidence="1">Uncharacterized protein</fullName>
    </submittedName>
</protein>
<sequence>MPQTLALHHCLPLTNSEVSAMTLSHAKPEFPLMLPLESD</sequence>
<evidence type="ECO:0000313" key="2">
    <source>
        <dbReference type="Proteomes" id="UP000031670"/>
    </source>
</evidence>
<dbReference type="Proteomes" id="UP000031670">
    <property type="component" value="Unassembled WGS sequence"/>
</dbReference>
<dbReference type="AlphaFoldDB" id="A0A0B8PFB9"/>
<evidence type="ECO:0000313" key="1">
    <source>
        <dbReference type="EMBL" id="GAM65011.1"/>
    </source>
</evidence>
<name>A0A0B8PFB9_9VIBR</name>
<gene>
    <name evidence="1" type="ORF">JCM19232_55</name>
</gene>
<comment type="caution">
    <text evidence="1">The sequence shown here is derived from an EMBL/GenBank/DDBJ whole genome shotgun (WGS) entry which is preliminary data.</text>
</comment>
<reference evidence="1 2" key="2">
    <citation type="submission" date="2015-01" db="EMBL/GenBank/DDBJ databases">
        <authorList>
            <consortium name="NBRP consortium"/>
            <person name="Sawabe T."/>
            <person name="Meirelles P."/>
            <person name="Feng G."/>
            <person name="Sayaka M."/>
            <person name="Hattori M."/>
            <person name="Ohkuma M."/>
        </authorList>
    </citation>
    <scope>NUCLEOTIDE SEQUENCE [LARGE SCALE GENOMIC DNA]</scope>
    <source>
        <strain evidence="1 2">JCM19232</strain>
    </source>
</reference>
<dbReference type="EMBL" id="BBSA01000016">
    <property type="protein sequence ID" value="GAM65011.1"/>
    <property type="molecule type" value="Genomic_DNA"/>
</dbReference>
<reference evidence="1 2" key="1">
    <citation type="submission" date="2015-01" db="EMBL/GenBank/DDBJ databases">
        <title>Vibrio sp. C5 JCM 19232 whole genome shotgun sequence.</title>
        <authorList>
            <person name="Sawabe T."/>
            <person name="Meirelles P."/>
            <person name="Feng G."/>
            <person name="Sayaka M."/>
            <person name="Hattori M."/>
            <person name="Ohkuma M."/>
        </authorList>
    </citation>
    <scope>NUCLEOTIDE SEQUENCE [LARGE SCALE GENOMIC DNA]</scope>
    <source>
        <strain evidence="1 2">JCM19232</strain>
    </source>
</reference>
<organism evidence="1 2">
    <name type="scientific">Vibrio ishigakensis</name>
    <dbReference type="NCBI Taxonomy" id="1481914"/>
    <lineage>
        <taxon>Bacteria</taxon>
        <taxon>Pseudomonadati</taxon>
        <taxon>Pseudomonadota</taxon>
        <taxon>Gammaproteobacteria</taxon>
        <taxon>Vibrionales</taxon>
        <taxon>Vibrionaceae</taxon>
        <taxon>Vibrio</taxon>
    </lineage>
</organism>
<accession>A0A0B8PFB9</accession>